<dbReference type="AlphaFoldDB" id="A0AAF0YQD0"/>
<dbReference type="Gene3D" id="1.10.486.10">
    <property type="entry name" value="PCRA, domain 4"/>
    <property type="match status" value="1"/>
</dbReference>
<dbReference type="PROSITE" id="PS51198">
    <property type="entry name" value="UVRD_HELICASE_ATP_BIND"/>
    <property type="match status" value="1"/>
</dbReference>
<keyword evidence="2" id="KW-0540">Nuclease</keyword>
<dbReference type="Pfam" id="PF13361">
    <property type="entry name" value="UvrD_C"/>
    <property type="match status" value="1"/>
</dbReference>
<dbReference type="CDD" id="cd17932">
    <property type="entry name" value="DEXQc_UvrD"/>
    <property type="match status" value="1"/>
</dbReference>
<dbReference type="Gene3D" id="3.40.50.300">
    <property type="entry name" value="P-loop containing nucleotide triphosphate hydrolases"/>
    <property type="match status" value="3"/>
</dbReference>
<dbReference type="InterPro" id="IPR014016">
    <property type="entry name" value="UvrD-like_ATP-bd"/>
</dbReference>
<feature type="domain" description="UvrD-like helicase C-terminal" evidence="17">
    <location>
        <begin position="365"/>
        <end position="710"/>
    </location>
</feature>
<dbReference type="EMBL" id="CP136958">
    <property type="protein sequence ID" value="WOT01424.1"/>
    <property type="molecule type" value="Genomic_DNA"/>
</dbReference>
<evidence type="ECO:0000313" key="18">
    <source>
        <dbReference type="EMBL" id="WOT01424.1"/>
    </source>
</evidence>
<keyword evidence="11" id="KW-0413">Isomerase</keyword>
<dbReference type="PROSITE" id="PS51217">
    <property type="entry name" value="UVRD_HELICASE_CTER"/>
    <property type="match status" value="1"/>
</dbReference>
<dbReference type="InterPro" id="IPR038726">
    <property type="entry name" value="PDDEXK_AddAB-type"/>
</dbReference>
<dbReference type="InterPro" id="IPR000212">
    <property type="entry name" value="DNA_helicase_UvrD/REP"/>
</dbReference>
<name>A0AAF0YQD0_9CORY</name>
<dbReference type="GO" id="GO:0000725">
    <property type="term" value="P:recombinational repair"/>
    <property type="evidence" value="ECO:0007669"/>
    <property type="project" value="TreeGrafter"/>
</dbReference>
<reference evidence="18" key="2">
    <citation type="submission" date="2023-10" db="EMBL/GenBank/DDBJ databases">
        <authorList>
            <person name="Choi B."/>
        </authorList>
    </citation>
    <scope>NUCLEOTIDE SEQUENCE</scope>
    <source>
        <strain evidence="18">UMB0763</strain>
    </source>
</reference>
<keyword evidence="5 15" id="KW-0378">Hydrolase</keyword>
<sequence>MKYTAKQLAEELGAFAPTPQQEAVIEYPLHNLLVVAGAGAGKTKTMADRVVWLVANGLVRPEQVLGLTFTRKAAQNLKQKIRGSLFDLHQKVSGQEVRAEDNLDASVYTYDAYAQNLVREYGLLLPTEPGARIISYAEMMQIATKIAENYHGSFPDDTATKSTATVAKHIVTLVSNIESNMLTVDDVIEASEENIRLVDGLAKQTNDTKKFVNTQHTRETLLKLVQRFNDYLKENRLTTFSHTMSAAARLAVNEPAVGAGERSRFRVIMLDEYQDTSHSQRILLRALFGTGEPGLAVTAVGDPMQAIYGWRGASPSNLANFVTDFPHTPGDEATSQPPQEAKKLELTTSFRNPADVLTVANSISGAILDAGGEYSSGERAVAELQPREGASCGDVSFANFELEENEADYVARQLAMEYYGVSDEALDAYVETLAKQDSGESGLPGATRRKDTEPFGAAILVRQHSQVKEAAKALERYKVPYHVHSLTGLLEMPEIVDLVSIARALARPDDTTALLRILTGPLVKLGFADLKALSSRARRLNSLQRETTADDGDSHDEDSPVLTHLREEVASALEEDSVALGDALADLGDKEQYTPAGYERLLKLSAQFRWLRGNSLTNGLQDIFQDIENVFGIRTEVLARENPRVLGVPGTSHLDTFHSYVANFSAIDGATLNGFLDYLEAEEQDRSMDQGEQTVSPNRVDIMTVHAAKGLEFPTVAVIGANQKMYGDGSTVESVSTAATAPAVLPSVLAGDGVDIPEPLLATPSKDWKNDLSFAYGYEFLDSTPRFSVDPDLEIVNGTKFKEAVERYKCFLRMKEVREATRLLYVAVTRSSNRLIVTSHSRKRDAYEEMTFAPPAGDNEQQKAKPTRKISVVQPTRLFAELAQSEDFASDVVTWWEPTDDLEELYVERDATAGRFPQDFLGERRGEIERAAELVEQMKGPRLVEPESGEQSLSENPRVRRWQITARKLLEEKKLLDRPVIDVELGDRLTATEIVALKKNPQELARRRVRPVPFKPNSQAKRGTKFHQWIEDRFTIPTLIDEDQLPGMGEEDASGEELEMLKENFLASEWADRTPVAVEQAIEYRIGSKRVTGKIDAVFENPDGTWTVVDWKTGKVPTKAELPALALQLAEYRLAWAEIQTKKTGSHVDPSQLQAVFFYVREGFTLAPDKLLDKEELRSLIELEGQ</sequence>
<dbReference type="GO" id="GO:0004527">
    <property type="term" value="F:exonuclease activity"/>
    <property type="evidence" value="ECO:0007669"/>
    <property type="project" value="UniProtKB-KW"/>
</dbReference>
<dbReference type="SUPFAM" id="SSF52540">
    <property type="entry name" value="P-loop containing nucleoside triphosphate hydrolases"/>
    <property type="match status" value="1"/>
</dbReference>
<feature type="domain" description="UvrD-like helicase ATP-binding" evidence="16">
    <location>
        <begin position="15"/>
        <end position="353"/>
    </location>
</feature>
<evidence type="ECO:0000256" key="3">
    <source>
        <dbReference type="ARBA" id="ARBA00022741"/>
    </source>
</evidence>
<dbReference type="GO" id="GO:0005524">
    <property type="term" value="F:ATP binding"/>
    <property type="evidence" value="ECO:0007669"/>
    <property type="project" value="UniProtKB-UniRule"/>
</dbReference>
<dbReference type="PANTHER" id="PTHR11070:SF55">
    <property type="entry name" value="DNA 3'-5' HELICASE"/>
    <property type="match status" value="1"/>
</dbReference>
<accession>A0AAF0YQD0</accession>
<dbReference type="GO" id="GO:0033202">
    <property type="term" value="C:DNA helicase complex"/>
    <property type="evidence" value="ECO:0007669"/>
    <property type="project" value="TreeGrafter"/>
</dbReference>
<evidence type="ECO:0000256" key="9">
    <source>
        <dbReference type="ARBA" id="ARBA00023125"/>
    </source>
</evidence>
<dbReference type="KEGG" id="cpyr:CYJ47_09110"/>
<protein>
    <recommendedName>
        <fullName evidence="13">DNA 3'-5' helicase</fullName>
        <ecNumber evidence="13">5.6.2.4</ecNumber>
    </recommendedName>
</protein>
<dbReference type="InterPro" id="IPR013986">
    <property type="entry name" value="DExx_box_DNA_helicase_dom_sf"/>
</dbReference>
<evidence type="ECO:0000256" key="8">
    <source>
        <dbReference type="ARBA" id="ARBA00022840"/>
    </source>
</evidence>
<evidence type="ECO:0000256" key="2">
    <source>
        <dbReference type="ARBA" id="ARBA00022722"/>
    </source>
</evidence>
<dbReference type="PANTHER" id="PTHR11070">
    <property type="entry name" value="UVRD / RECB / PCRA DNA HELICASE FAMILY MEMBER"/>
    <property type="match status" value="1"/>
</dbReference>
<reference evidence="18" key="1">
    <citation type="submission" date="2017-12" db="EMBL/GenBank/DDBJ databases">
        <authorList>
            <person name="Thomas-White K."/>
            <person name="Wolfe A.J."/>
        </authorList>
    </citation>
    <scope>NUCLEOTIDE SEQUENCE</scope>
    <source>
        <strain evidence="18">UMB0763</strain>
    </source>
</reference>
<evidence type="ECO:0000259" key="16">
    <source>
        <dbReference type="PROSITE" id="PS51198"/>
    </source>
</evidence>
<dbReference type="Pfam" id="PF12705">
    <property type="entry name" value="PDDEXK_1"/>
    <property type="match status" value="1"/>
</dbReference>
<keyword evidence="9" id="KW-0238">DNA-binding</keyword>
<proteinExistence type="inferred from homology"/>
<organism evidence="18 19">
    <name type="scientific">Corynebacterium pyruviciproducens</name>
    <dbReference type="NCBI Taxonomy" id="598660"/>
    <lineage>
        <taxon>Bacteria</taxon>
        <taxon>Bacillati</taxon>
        <taxon>Actinomycetota</taxon>
        <taxon>Actinomycetes</taxon>
        <taxon>Mycobacteriales</taxon>
        <taxon>Corynebacteriaceae</taxon>
        <taxon>Corynebacterium</taxon>
    </lineage>
</organism>
<evidence type="ECO:0000256" key="12">
    <source>
        <dbReference type="ARBA" id="ARBA00034617"/>
    </source>
</evidence>
<dbReference type="InterPro" id="IPR027417">
    <property type="entry name" value="P-loop_NTPase"/>
</dbReference>
<dbReference type="InterPro" id="IPR011335">
    <property type="entry name" value="Restrct_endonuc-II-like"/>
</dbReference>
<dbReference type="GO" id="GO:0043138">
    <property type="term" value="F:3'-5' DNA helicase activity"/>
    <property type="evidence" value="ECO:0007669"/>
    <property type="project" value="UniProtKB-EC"/>
</dbReference>
<keyword evidence="6 15" id="KW-0347">Helicase</keyword>
<dbReference type="Gene3D" id="1.10.10.160">
    <property type="match status" value="1"/>
</dbReference>
<keyword evidence="7" id="KW-0269">Exonuclease</keyword>
<evidence type="ECO:0000256" key="11">
    <source>
        <dbReference type="ARBA" id="ARBA00023235"/>
    </source>
</evidence>
<evidence type="ECO:0000256" key="5">
    <source>
        <dbReference type="ARBA" id="ARBA00022801"/>
    </source>
</evidence>
<evidence type="ECO:0000256" key="7">
    <source>
        <dbReference type="ARBA" id="ARBA00022839"/>
    </source>
</evidence>
<dbReference type="Pfam" id="PF00580">
    <property type="entry name" value="UvrD-helicase"/>
    <property type="match status" value="1"/>
</dbReference>
<evidence type="ECO:0000256" key="10">
    <source>
        <dbReference type="ARBA" id="ARBA00023204"/>
    </source>
</evidence>
<evidence type="ECO:0000256" key="15">
    <source>
        <dbReference type="PROSITE-ProRule" id="PRU00560"/>
    </source>
</evidence>
<dbReference type="EC" id="5.6.2.4" evidence="13"/>
<dbReference type="Gene3D" id="3.90.320.10">
    <property type="match status" value="1"/>
</dbReference>
<evidence type="ECO:0000313" key="19">
    <source>
        <dbReference type="Proteomes" id="UP000234560"/>
    </source>
</evidence>
<keyword evidence="10" id="KW-0234">DNA repair</keyword>
<dbReference type="InterPro" id="IPR014017">
    <property type="entry name" value="DNA_helicase_UvrD-like_C"/>
</dbReference>
<dbReference type="Proteomes" id="UP000234560">
    <property type="component" value="Chromosome"/>
</dbReference>
<comment type="similarity">
    <text evidence="1">Belongs to the helicase family. UvrD subfamily.</text>
</comment>
<evidence type="ECO:0000256" key="6">
    <source>
        <dbReference type="ARBA" id="ARBA00022806"/>
    </source>
</evidence>
<dbReference type="GO" id="GO:0003677">
    <property type="term" value="F:DNA binding"/>
    <property type="evidence" value="ECO:0007669"/>
    <property type="project" value="UniProtKB-KW"/>
</dbReference>
<evidence type="ECO:0000259" key="17">
    <source>
        <dbReference type="PROSITE" id="PS51217"/>
    </source>
</evidence>
<comment type="catalytic activity">
    <reaction evidence="14">
        <text>ATP + H2O = ADP + phosphate + H(+)</text>
        <dbReference type="Rhea" id="RHEA:13065"/>
        <dbReference type="ChEBI" id="CHEBI:15377"/>
        <dbReference type="ChEBI" id="CHEBI:15378"/>
        <dbReference type="ChEBI" id="CHEBI:30616"/>
        <dbReference type="ChEBI" id="CHEBI:43474"/>
        <dbReference type="ChEBI" id="CHEBI:456216"/>
        <dbReference type="EC" id="5.6.2.4"/>
    </reaction>
</comment>
<dbReference type="GO" id="GO:0005829">
    <property type="term" value="C:cytosol"/>
    <property type="evidence" value="ECO:0007669"/>
    <property type="project" value="TreeGrafter"/>
</dbReference>
<keyword evidence="8 15" id="KW-0067">ATP-binding</keyword>
<evidence type="ECO:0000256" key="1">
    <source>
        <dbReference type="ARBA" id="ARBA00009922"/>
    </source>
</evidence>
<dbReference type="InterPro" id="IPR011604">
    <property type="entry name" value="PDDEXK-like_dom_sf"/>
</dbReference>
<comment type="catalytic activity">
    <reaction evidence="12">
        <text>Couples ATP hydrolysis with the unwinding of duplex DNA by translocating in the 3'-5' direction.</text>
        <dbReference type="EC" id="5.6.2.4"/>
    </reaction>
</comment>
<keyword evidence="4" id="KW-0227">DNA damage</keyword>
<gene>
    <name evidence="18" type="ORF">CYJ47_09110</name>
</gene>
<dbReference type="RefSeq" id="WP_101677880.1">
    <property type="nucleotide sequence ID" value="NZ_CP136958.1"/>
</dbReference>
<evidence type="ECO:0000256" key="14">
    <source>
        <dbReference type="ARBA" id="ARBA00048988"/>
    </source>
</evidence>
<dbReference type="SUPFAM" id="SSF52980">
    <property type="entry name" value="Restriction endonuclease-like"/>
    <property type="match status" value="1"/>
</dbReference>
<feature type="binding site" evidence="15">
    <location>
        <begin position="36"/>
        <end position="43"/>
    </location>
    <ligand>
        <name>ATP</name>
        <dbReference type="ChEBI" id="CHEBI:30616"/>
    </ligand>
</feature>
<evidence type="ECO:0000256" key="4">
    <source>
        <dbReference type="ARBA" id="ARBA00022763"/>
    </source>
</evidence>
<evidence type="ECO:0000256" key="13">
    <source>
        <dbReference type="ARBA" id="ARBA00034808"/>
    </source>
</evidence>
<keyword evidence="3 15" id="KW-0547">Nucleotide-binding</keyword>